<dbReference type="EMBL" id="JAZDWU010000007">
    <property type="protein sequence ID" value="KAK9997605.1"/>
    <property type="molecule type" value="Genomic_DNA"/>
</dbReference>
<keyword evidence="3" id="KW-1185">Reference proteome</keyword>
<evidence type="ECO:0000313" key="3">
    <source>
        <dbReference type="Proteomes" id="UP001459277"/>
    </source>
</evidence>
<dbReference type="AlphaFoldDB" id="A0AAW2CM48"/>
<name>A0AAW2CM48_9ROSI</name>
<sequence length="109" mass="12128">MSSIFINAPSSSSSMKSTYPPTNKPSKQELKPVIANPHGTKELTPLCFARAHLLHAWDVVAATVGLCIHGAHDQNDIEHRRSARGTNGSSEEAIMMEWQMWSLTWTKLR</sequence>
<protein>
    <submittedName>
        <fullName evidence="2">Uncharacterized protein</fullName>
    </submittedName>
</protein>
<reference evidence="2 3" key="1">
    <citation type="submission" date="2024-01" db="EMBL/GenBank/DDBJ databases">
        <title>A telomere-to-telomere, gap-free genome of sweet tea (Lithocarpus litseifolius).</title>
        <authorList>
            <person name="Zhou J."/>
        </authorList>
    </citation>
    <scope>NUCLEOTIDE SEQUENCE [LARGE SCALE GENOMIC DNA]</scope>
    <source>
        <strain evidence="2">Zhou-2022a</strain>
        <tissue evidence="2">Leaf</tissue>
    </source>
</reference>
<gene>
    <name evidence="2" type="ORF">SO802_022291</name>
</gene>
<evidence type="ECO:0000313" key="2">
    <source>
        <dbReference type="EMBL" id="KAK9997605.1"/>
    </source>
</evidence>
<evidence type="ECO:0000256" key="1">
    <source>
        <dbReference type="SAM" id="MobiDB-lite"/>
    </source>
</evidence>
<organism evidence="2 3">
    <name type="scientific">Lithocarpus litseifolius</name>
    <dbReference type="NCBI Taxonomy" id="425828"/>
    <lineage>
        <taxon>Eukaryota</taxon>
        <taxon>Viridiplantae</taxon>
        <taxon>Streptophyta</taxon>
        <taxon>Embryophyta</taxon>
        <taxon>Tracheophyta</taxon>
        <taxon>Spermatophyta</taxon>
        <taxon>Magnoliopsida</taxon>
        <taxon>eudicotyledons</taxon>
        <taxon>Gunneridae</taxon>
        <taxon>Pentapetalae</taxon>
        <taxon>rosids</taxon>
        <taxon>fabids</taxon>
        <taxon>Fagales</taxon>
        <taxon>Fagaceae</taxon>
        <taxon>Lithocarpus</taxon>
    </lineage>
</organism>
<proteinExistence type="predicted"/>
<feature type="compositionally biased region" description="Polar residues" evidence="1">
    <location>
        <begin position="1"/>
        <end position="25"/>
    </location>
</feature>
<comment type="caution">
    <text evidence="2">The sequence shown here is derived from an EMBL/GenBank/DDBJ whole genome shotgun (WGS) entry which is preliminary data.</text>
</comment>
<dbReference type="Proteomes" id="UP001459277">
    <property type="component" value="Unassembled WGS sequence"/>
</dbReference>
<feature type="region of interest" description="Disordered" evidence="1">
    <location>
        <begin position="1"/>
        <end position="36"/>
    </location>
</feature>
<accession>A0AAW2CM48</accession>